<name>A0A849HZZ1_9HYPH</name>
<proteinExistence type="predicted"/>
<organism evidence="1 2">
    <name type="scientific">Enterovirga aerilata</name>
    <dbReference type="NCBI Taxonomy" id="2730920"/>
    <lineage>
        <taxon>Bacteria</taxon>
        <taxon>Pseudomonadati</taxon>
        <taxon>Pseudomonadota</taxon>
        <taxon>Alphaproteobacteria</taxon>
        <taxon>Hyphomicrobiales</taxon>
        <taxon>Methylobacteriaceae</taxon>
        <taxon>Enterovirga</taxon>
    </lineage>
</organism>
<dbReference type="Gene3D" id="1.10.3230.30">
    <property type="entry name" value="Phage gp6-like head-tail connector protein"/>
    <property type="match status" value="1"/>
</dbReference>
<protein>
    <recommendedName>
        <fullName evidence="3">PhiE125 gp8 family phage protein</fullName>
    </recommendedName>
</protein>
<dbReference type="RefSeq" id="WP_171218105.1">
    <property type="nucleotide sequence ID" value="NZ_JABEPP010000002.1"/>
</dbReference>
<reference evidence="1 2" key="1">
    <citation type="submission" date="2020-04" db="EMBL/GenBank/DDBJ databases">
        <title>Enterovirga sp. isolate from soil.</title>
        <authorList>
            <person name="Chea S."/>
            <person name="Kim D.-U."/>
        </authorList>
    </citation>
    <scope>NUCLEOTIDE SEQUENCE [LARGE SCALE GENOMIC DNA]</scope>
    <source>
        <strain evidence="1 2">DB1703</strain>
    </source>
</reference>
<comment type="caution">
    <text evidence="1">The sequence shown here is derived from an EMBL/GenBank/DDBJ whole genome shotgun (WGS) entry which is preliminary data.</text>
</comment>
<accession>A0A849HZZ1</accession>
<dbReference type="NCBIfam" id="TIGR01560">
    <property type="entry name" value="put_DNA_pack"/>
    <property type="match status" value="1"/>
</dbReference>
<dbReference type="Proteomes" id="UP000564885">
    <property type="component" value="Unassembled WGS sequence"/>
</dbReference>
<keyword evidence="2" id="KW-1185">Reference proteome</keyword>
<dbReference type="NCBIfam" id="TIGR02215">
    <property type="entry name" value="phage_chp_gp8"/>
    <property type="match status" value="1"/>
</dbReference>
<dbReference type="AlphaFoldDB" id="A0A849HZZ1"/>
<evidence type="ECO:0000313" key="2">
    <source>
        <dbReference type="Proteomes" id="UP000564885"/>
    </source>
</evidence>
<dbReference type="InterPro" id="IPR006450">
    <property type="entry name" value="Phage_HK97_gp6-like"/>
</dbReference>
<dbReference type="EMBL" id="JABEPP010000002">
    <property type="protein sequence ID" value="NNM72652.1"/>
    <property type="molecule type" value="Genomic_DNA"/>
</dbReference>
<evidence type="ECO:0008006" key="3">
    <source>
        <dbReference type="Google" id="ProtNLM"/>
    </source>
</evidence>
<evidence type="ECO:0000313" key="1">
    <source>
        <dbReference type="EMBL" id="NNM72652.1"/>
    </source>
</evidence>
<sequence length="188" mass="19883">MSPIPIAGPAVEPVTLAEAKAYLRLDGDDEDAVVASLVAAARQVLECATRRAFIAQTWRVRLDRWPEGRVVALPLAPVLAVAAVRVSPGAGPALVLDPALWRLETDAEPPRLVADPAAPDPGIPSGGIEIDATYGFGPAPADVPAPLRLAIQRLAARWFERRGDEDGEGVMPAEILSLVAPFLRPRIA</sequence>
<gene>
    <name evidence="1" type="ORF">HJG44_09675</name>
</gene>
<dbReference type="InterPro" id="IPR011738">
    <property type="entry name" value="Phage_CHP"/>
</dbReference>